<proteinExistence type="predicted"/>
<sequence length="209" mass="24725">MKNIIFVILVFSIQISFAQDVFSENIKHANKNMENGLDRSDESFNELLEYLETINDSIYCGLEHYLQSKTELIYYVHKFSAPTYTYALPKYSGFIKDIETNEVFTFKYISYDNKNYKLSINEMSTDNPNSEYYSFLIANYSSNAKGIFSKINHYKKQYKDLSVKKLLGGIEDYEFLYILNSKKNEYKGYSFVLSHLIFLDKEIEQFEKF</sequence>
<keyword evidence="2" id="KW-1185">Reference proteome</keyword>
<evidence type="ECO:0000313" key="2">
    <source>
        <dbReference type="Proteomes" id="UP001317001"/>
    </source>
</evidence>
<name>A0ABY5NPS1_9FLAO</name>
<dbReference type="RefSeq" id="WP_257498417.1">
    <property type="nucleotide sequence ID" value="NZ_CP102382.1"/>
</dbReference>
<accession>A0ABY5NPS1</accession>
<protein>
    <submittedName>
        <fullName evidence="1">Uncharacterized protein</fullName>
    </submittedName>
</protein>
<gene>
    <name evidence="1" type="ORF">NPX36_09080</name>
</gene>
<reference evidence="1 2" key="1">
    <citation type="submission" date="2022-08" db="EMBL/GenBank/DDBJ databases">
        <title>Myroides zhujiangensis sp. nov., a novel bacterium isolated from sediment in the Pearl River Estuary.</title>
        <authorList>
            <person name="Cui L."/>
        </authorList>
    </citation>
    <scope>NUCLEOTIDE SEQUENCE [LARGE SCALE GENOMIC DNA]</scope>
    <source>
        <strain evidence="1 2">SCSIO 72103</strain>
    </source>
</reference>
<organism evidence="1 2">
    <name type="scientific">Paenimyroides aestuarii</name>
    <dbReference type="NCBI Taxonomy" id="2968490"/>
    <lineage>
        <taxon>Bacteria</taxon>
        <taxon>Pseudomonadati</taxon>
        <taxon>Bacteroidota</taxon>
        <taxon>Flavobacteriia</taxon>
        <taxon>Flavobacteriales</taxon>
        <taxon>Flavobacteriaceae</taxon>
        <taxon>Paenimyroides</taxon>
    </lineage>
</organism>
<dbReference type="EMBL" id="CP102382">
    <property type="protein sequence ID" value="UUV20516.1"/>
    <property type="molecule type" value="Genomic_DNA"/>
</dbReference>
<dbReference type="Proteomes" id="UP001317001">
    <property type="component" value="Chromosome"/>
</dbReference>
<evidence type="ECO:0000313" key="1">
    <source>
        <dbReference type="EMBL" id="UUV20516.1"/>
    </source>
</evidence>